<evidence type="ECO:0000259" key="2">
    <source>
        <dbReference type="Pfam" id="PF07143"/>
    </source>
</evidence>
<protein>
    <submittedName>
        <fullName evidence="3">Lipocalin family protein</fullName>
    </submittedName>
</protein>
<dbReference type="Pfam" id="PF07143">
    <property type="entry name" value="CrtC"/>
    <property type="match status" value="1"/>
</dbReference>
<dbReference type="InterPro" id="IPR010791">
    <property type="entry name" value="AttH_dom"/>
</dbReference>
<keyword evidence="4" id="KW-1185">Reference proteome</keyword>
<reference evidence="3 4" key="1">
    <citation type="submission" date="2024-06" db="EMBL/GenBank/DDBJ databases">
        <title>The Natural Products Discovery Center: Release of the First 8490 Sequenced Strains for Exploring Actinobacteria Biosynthetic Diversity.</title>
        <authorList>
            <person name="Kalkreuter E."/>
            <person name="Kautsar S.A."/>
            <person name="Yang D."/>
            <person name="Bader C.D."/>
            <person name="Teijaro C.N."/>
            <person name="Fluegel L."/>
            <person name="Davis C.M."/>
            <person name="Simpson J.R."/>
            <person name="Lauterbach L."/>
            <person name="Steele A.D."/>
            <person name="Gui C."/>
            <person name="Meng S."/>
            <person name="Li G."/>
            <person name="Viehrig K."/>
            <person name="Ye F."/>
            <person name="Su P."/>
            <person name="Kiefer A.F."/>
            <person name="Nichols A."/>
            <person name="Cepeda A.J."/>
            <person name="Yan W."/>
            <person name="Fan B."/>
            <person name="Jiang Y."/>
            <person name="Adhikari A."/>
            <person name="Zheng C.-J."/>
            <person name="Schuster L."/>
            <person name="Cowan T.M."/>
            <person name="Smanski M.J."/>
            <person name="Chevrette M.G."/>
            <person name="De Carvalho L.P.S."/>
            <person name="Shen B."/>
        </authorList>
    </citation>
    <scope>NUCLEOTIDE SEQUENCE [LARGE SCALE GENOMIC DNA]</scope>
    <source>
        <strain evidence="3 4">NPDC000234</strain>
    </source>
</reference>
<dbReference type="Proteomes" id="UP001474181">
    <property type="component" value="Unassembled WGS sequence"/>
</dbReference>
<dbReference type="InterPro" id="IPR023374">
    <property type="entry name" value="AttH-like_dom_sf"/>
</dbReference>
<evidence type="ECO:0000313" key="4">
    <source>
        <dbReference type="Proteomes" id="UP001474181"/>
    </source>
</evidence>
<dbReference type="Gene3D" id="2.40.370.10">
    <property type="entry name" value="AttH-like domain"/>
    <property type="match status" value="2"/>
</dbReference>
<proteinExistence type="predicted"/>
<feature type="chain" id="PRO_5045414291" evidence="1">
    <location>
        <begin position="31"/>
        <end position="357"/>
    </location>
</feature>
<feature type="domain" description="AttH" evidence="2">
    <location>
        <begin position="124"/>
        <end position="220"/>
    </location>
</feature>
<name>A0ABV1WR61_9ACTN</name>
<comment type="caution">
    <text evidence="3">The sequence shown here is derived from an EMBL/GenBank/DDBJ whole genome shotgun (WGS) entry which is preliminary data.</text>
</comment>
<sequence>MKMSKRAKLGIISAATAAMVGMAALPAAQAAPQSRKAANITTGKGIPAAFDPSTGLAAQPPTSGKTWTDSIYVNSEVKAGGHDFGIHVITLRQPNVDQYSLSVVVTDETSGWYKRYGVPIAKNDYHWSTTGLDIKMPGLTWKGNAQRMSLQATTPWGGLDIKLVPKGPALNYAGTGTWSMLGDTQYEFALPSMRTSGTLTLNGKTQEISGESWLDRQWGETPVDDPTMRWTWMSVRLPNNDTLALWDTVNSKSENSWATVLHPDGSYDLAAVKPLADGVDKTWTSTKTGKTYATGWHVEIPSLKTRLTVRVNGPEDQEAADKAGNGVYEAPAVYTGVYEGKKVTGTNYTEQVGDWRR</sequence>
<feature type="signal peptide" evidence="1">
    <location>
        <begin position="1"/>
        <end position="30"/>
    </location>
</feature>
<dbReference type="SUPFAM" id="SSF159245">
    <property type="entry name" value="AttH-like"/>
    <property type="match status" value="1"/>
</dbReference>
<dbReference type="InterPro" id="IPR006311">
    <property type="entry name" value="TAT_signal"/>
</dbReference>
<dbReference type="Pfam" id="PF17186">
    <property type="entry name" value="Lipocalin_9"/>
    <property type="match status" value="1"/>
</dbReference>
<accession>A0ABV1WR61</accession>
<dbReference type="RefSeq" id="WP_350777784.1">
    <property type="nucleotide sequence ID" value="NZ_JBEPEK010000026.1"/>
</dbReference>
<evidence type="ECO:0000313" key="3">
    <source>
        <dbReference type="EMBL" id="MER7178980.1"/>
    </source>
</evidence>
<organism evidence="3 4">
    <name type="scientific">Streptomyces hyaluromycini</name>
    <dbReference type="NCBI Taxonomy" id="1377993"/>
    <lineage>
        <taxon>Bacteria</taxon>
        <taxon>Bacillati</taxon>
        <taxon>Actinomycetota</taxon>
        <taxon>Actinomycetes</taxon>
        <taxon>Kitasatosporales</taxon>
        <taxon>Streptomycetaceae</taxon>
        <taxon>Streptomyces</taxon>
    </lineage>
</organism>
<keyword evidence="1" id="KW-0732">Signal</keyword>
<dbReference type="EMBL" id="JBEPEK010000026">
    <property type="protein sequence ID" value="MER7178980.1"/>
    <property type="molecule type" value="Genomic_DNA"/>
</dbReference>
<dbReference type="PANTHER" id="PTHR40617:SF1">
    <property type="entry name" value="ATTH DOMAIN-CONTAINING PROTEIN-RELATED"/>
    <property type="match status" value="1"/>
</dbReference>
<dbReference type="PROSITE" id="PS51318">
    <property type="entry name" value="TAT"/>
    <property type="match status" value="1"/>
</dbReference>
<gene>
    <name evidence="3" type="ORF">ABT404_05770</name>
</gene>
<evidence type="ECO:0000256" key="1">
    <source>
        <dbReference type="SAM" id="SignalP"/>
    </source>
</evidence>
<dbReference type="PANTHER" id="PTHR40617">
    <property type="entry name" value="TERPENE CYCLASE ASQC"/>
    <property type="match status" value="1"/>
</dbReference>
<dbReference type="InterPro" id="IPR053112">
    <property type="entry name" value="Fungal_Dehydratase/Hydratase"/>
</dbReference>